<comment type="similarity">
    <text evidence="2">Belongs to the UbiA prenyltransferase family.</text>
</comment>
<dbReference type="PROSITE" id="PS00943">
    <property type="entry name" value="UBIA"/>
    <property type="match status" value="1"/>
</dbReference>
<dbReference type="PANTHER" id="PTHR43448:SF2">
    <property type="entry name" value="PROTOHEME IX FARNESYLTRANSFERASE, MITOCHONDRIAL"/>
    <property type="match status" value="1"/>
</dbReference>
<organism evidence="12 13">
    <name type="scientific">Rangifer tarandus platyrhynchus</name>
    <name type="common">Svalbard reindeer</name>
    <dbReference type="NCBI Taxonomy" id="3082113"/>
    <lineage>
        <taxon>Eukaryota</taxon>
        <taxon>Metazoa</taxon>
        <taxon>Chordata</taxon>
        <taxon>Craniata</taxon>
        <taxon>Vertebrata</taxon>
        <taxon>Euteleostomi</taxon>
        <taxon>Mammalia</taxon>
        <taxon>Eutheria</taxon>
        <taxon>Laurasiatheria</taxon>
        <taxon>Artiodactyla</taxon>
        <taxon>Ruminantia</taxon>
        <taxon>Pecora</taxon>
        <taxon>Cervidae</taxon>
        <taxon>Odocoileinae</taxon>
        <taxon>Rangifer</taxon>
    </lineage>
</organism>
<dbReference type="Gene3D" id="1.10.357.140">
    <property type="entry name" value="UbiA prenyltransferase"/>
    <property type="match status" value="1"/>
</dbReference>
<comment type="subcellular location">
    <subcellularLocation>
        <location evidence="1">Membrane</location>
        <topology evidence="1">Multi-pass membrane protein</topology>
    </subcellularLocation>
</comment>
<keyword evidence="8 11" id="KW-0472">Membrane</keyword>
<dbReference type="InterPro" id="IPR006369">
    <property type="entry name" value="Protohaem_IX_farnesylTrfase"/>
</dbReference>
<feature type="transmembrane region" description="Helical" evidence="11">
    <location>
        <begin position="512"/>
        <end position="531"/>
    </location>
</feature>
<keyword evidence="5 11" id="KW-0812">Transmembrane</keyword>
<evidence type="ECO:0000256" key="8">
    <source>
        <dbReference type="ARBA" id="ARBA00023136"/>
    </source>
</evidence>
<dbReference type="HAMAP" id="MF_00154">
    <property type="entry name" value="CyoE_CtaB"/>
    <property type="match status" value="1"/>
</dbReference>
<evidence type="ECO:0000256" key="9">
    <source>
        <dbReference type="ARBA" id="ARBA00030253"/>
    </source>
</evidence>
<evidence type="ECO:0000313" key="13">
    <source>
        <dbReference type="Proteomes" id="UP001176941"/>
    </source>
</evidence>
<dbReference type="Pfam" id="PF01040">
    <property type="entry name" value="UbiA"/>
    <property type="match status" value="1"/>
</dbReference>
<evidence type="ECO:0000256" key="3">
    <source>
        <dbReference type="ARBA" id="ARBA00016335"/>
    </source>
</evidence>
<dbReference type="EMBL" id="OX459957">
    <property type="protein sequence ID" value="CAI9163088.1"/>
    <property type="molecule type" value="Genomic_DNA"/>
</dbReference>
<feature type="transmembrane region" description="Helical" evidence="11">
    <location>
        <begin position="665"/>
        <end position="682"/>
    </location>
</feature>
<feature type="compositionally biased region" description="Pro residues" evidence="10">
    <location>
        <begin position="135"/>
        <end position="144"/>
    </location>
</feature>
<dbReference type="PANTHER" id="PTHR43448">
    <property type="entry name" value="PROTOHEME IX FARNESYLTRANSFERASE, MITOCHONDRIAL"/>
    <property type="match status" value="1"/>
</dbReference>
<evidence type="ECO:0000256" key="4">
    <source>
        <dbReference type="ARBA" id="ARBA00022679"/>
    </source>
</evidence>
<dbReference type="Proteomes" id="UP001176941">
    <property type="component" value="Chromosome 21"/>
</dbReference>
<feature type="region of interest" description="Disordered" evidence="10">
    <location>
        <begin position="123"/>
        <end position="193"/>
    </location>
</feature>
<evidence type="ECO:0000256" key="6">
    <source>
        <dbReference type="ARBA" id="ARBA00022989"/>
    </source>
</evidence>
<feature type="region of interest" description="Disordered" evidence="10">
    <location>
        <begin position="215"/>
        <end position="246"/>
    </location>
</feature>
<evidence type="ECO:0000256" key="11">
    <source>
        <dbReference type="SAM" id="Phobius"/>
    </source>
</evidence>
<evidence type="ECO:0000313" key="12">
    <source>
        <dbReference type="EMBL" id="CAI9163088.1"/>
    </source>
</evidence>
<keyword evidence="13" id="KW-1185">Reference proteome</keyword>
<feature type="region of interest" description="Disordered" evidence="10">
    <location>
        <begin position="1"/>
        <end position="38"/>
    </location>
</feature>
<dbReference type="NCBIfam" id="TIGR01473">
    <property type="entry name" value="cyoE_ctaB"/>
    <property type="match status" value="1"/>
</dbReference>
<evidence type="ECO:0000256" key="2">
    <source>
        <dbReference type="ARBA" id="ARBA00005985"/>
    </source>
</evidence>
<accession>A0ABN8YND9</accession>
<proteinExistence type="inferred from homology"/>
<dbReference type="InterPro" id="IPR030470">
    <property type="entry name" value="UbiA_prenylTrfase_CS"/>
</dbReference>
<reference evidence="12" key="1">
    <citation type="submission" date="2023-04" db="EMBL/GenBank/DDBJ databases">
        <authorList>
            <consortium name="ELIXIR-Norway"/>
        </authorList>
    </citation>
    <scope>NUCLEOTIDE SEQUENCE [LARGE SCALE GENOMIC DNA]</scope>
</reference>
<dbReference type="InterPro" id="IPR000537">
    <property type="entry name" value="UbiA_prenyltransferase"/>
</dbReference>
<gene>
    <name evidence="12" type="ORF">MRATA1EN1_LOCUS12050</name>
</gene>
<evidence type="ECO:0000256" key="7">
    <source>
        <dbReference type="ARBA" id="ARBA00023133"/>
    </source>
</evidence>
<feature type="compositionally biased region" description="Basic and acidic residues" evidence="10">
    <location>
        <begin position="228"/>
        <end position="243"/>
    </location>
</feature>
<evidence type="ECO:0000256" key="1">
    <source>
        <dbReference type="ARBA" id="ARBA00004141"/>
    </source>
</evidence>
<keyword evidence="4" id="KW-0808">Transferase</keyword>
<evidence type="ECO:0000256" key="5">
    <source>
        <dbReference type="ARBA" id="ARBA00022692"/>
    </source>
</evidence>
<protein>
    <recommendedName>
        <fullName evidence="3">Protoheme IX farnesyltransferase, mitochondrial</fullName>
    </recommendedName>
    <alternativeName>
        <fullName evidence="9">Heme O synthase</fullName>
    </alternativeName>
</protein>
<dbReference type="CDD" id="cd13957">
    <property type="entry name" value="PT_UbiA_Cox10"/>
    <property type="match status" value="1"/>
</dbReference>
<evidence type="ECO:0000256" key="10">
    <source>
        <dbReference type="SAM" id="MobiDB-lite"/>
    </source>
</evidence>
<dbReference type="InterPro" id="IPR044878">
    <property type="entry name" value="UbiA_sf"/>
</dbReference>
<keyword evidence="7" id="KW-0350">Heme biosynthesis</keyword>
<keyword evidence="6 11" id="KW-1133">Transmembrane helix</keyword>
<sequence length="697" mass="75385">MAGEGQLQVATVTLEPRGHSCPGNRGQPGGPKRALGTLGVLGRPEGAARDTEVTPEPEILNSARTFLIPRRSDDSSGWLGAHEPEFIVFRLNGDYGNAVTDGAGRCRHRPQNHFLLAVQKDQEVTASGPRAAPGRPSPAQPKYPLPARDAGLGAGGGGSPSRAAFPRKPPLPPGTSRPRESTSDPGPSAQDAPICSAVSLTPAAALRFRLVPAGSDEPDASLFPRGGGEGRWRRPAAGEERGHGAPRGRLDSCVMAASPHTLSSRLLTGWGGGCIWYLERRATRQSPCRFLHLLRNVSQQRVTFQHFNFLRRMYVTQLNRSLKQQIKPKPEPTESPFLEKTSLDEAKAEICEMRPLVPPSLPLSRKPSEKALIELEPASVTEGSVALGRETKEEKQWKEMKLRADDLPGILARLSKIKLTALVVSTTSAGFALAPVPFDWSCFLLTFVGTGLASCAANSINQFFEVPFDSNMNRTKNRPLVRGQISPLLAVSFATGCAVPGVALLTWGVNPLTGALGLFNIFLYTCCYTPLKRVSIANTWVGAVVGAIPPVMGWTAATGSLDAGACLLGGILYSWQFPHFNALSWGLREDYSRGGYCMMSVTHPALCRRVALRHCLALLGMCAAAPALDVTTWTFPVIALPINLYISYLGFRFYRDADRKSSRKLFFCSLWHLPLLLLLMLTCKRRVGEEGAGAPRS</sequence>
<feature type="transmembrane region" description="Helical" evidence="11">
    <location>
        <begin position="633"/>
        <end position="653"/>
    </location>
</feature>
<name>A0ABN8YND9_RANTA</name>